<dbReference type="EMBL" id="QEAO01000011">
    <property type="protein sequence ID" value="TPX34897.1"/>
    <property type="molecule type" value="Genomic_DNA"/>
</dbReference>
<dbReference type="Proteomes" id="UP000319731">
    <property type="component" value="Unassembled WGS sequence"/>
</dbReference>
<comment type="similarity">
    <text evidence="2">Belongs to the chromate ion transporter (CHR) (TC 2.A.51) family.</text>
</comment>
<comment type="subcellular location">
    <subcellularLocation>
        <location evidence="1">Cell membrane</location>
        <topology evidence="1">Multi-pass membrane protein</topology>
    </subcellularLocation>
</comment>
<proteinExistence type="inferred from homology"/>
<protein>
    <recommendedName>
        <fullName evidence="10">Chromate transporter</fullName>
    </recommendedName>
</protein>
<accession>A0A507C1C1</accession>
<evidence type="ECO:0008006" key="10">
    <source>
        <dbReference type="Google" id="ProtNLM"/>
    </source>
</evidence>
<evidence type="ECO:0000256" key="2">
    <source>
        <dbReference type="ARBA" id="ARBA00005262"/>
    </source>
</evidence>
<evidence type="ECO:0000313" key="8">
    <source>
        <dbReference type="EMBL" id="TPX34897.1"/>
    </source>
</evidence>
<comment type="caution">
    <text evidence="8">The sequence shown here is derived from an EMBL/GenBank/DDBJ whole genome shotgun (WGS) entry which is preliminary data.</text>
</comment>
<feature type="transmembrane region" description="Helical" evidence="7">
    <location>
        <begin position="398"/>
        <end position="423"/>
    </location>
</feature>
<sequence length="516" mass="54211">MTTTVAATASRPLSLRLWEITYSYFPLSFTTFGGPQAHIAIIYGLFVKNQGWLSEEMFAELFSIAQALPGPASTQLTFAIALIREGVIPGIWSFFVWSTPGALIMLAVALAVGFGGSAASVPGAVVGLENGLVSSAIGLTALAAFQLGKKFSIDTVSRALILISGGLAIAFYAQPWLFPCLMIFGGLVTYTMSVIEPRWTAYRTAQKEAGSAKKVSDMHKKNDDVAAATPLSVAPTTPASAPVSPATEEADVTEVTKPGENGSVVPAAAAVVDSKPADIEAAVVKKEEPAIYFTYSWTVGLALLGVWVVFLVLAIIFRFVVDVRALNVLGTFYFTGSIIFGGGPVVVPLLQTYVTSPGWLSDREYLVGLAVINALPGPLFNFAAYCGALALRQNVGTAICGAVLGFIGIFTPGLILMAALLPIWRRFRNLKTLQIIFKGMNAAAAGLVFAAVYLLWNKAISGRAAGTVVGSYPLFTILAAFSFVAAGYTKIPAPVVIIIGGVVGILEFAANPGLYA</sequence>
<feature type="transmembrane region" description="Helical" evidence="7">
    <location>
        <begin position="365"/>
        <end position="391"/>
    </location>
</feature>
<keyword evidence="3" id="KW-1003">Cell membrane</keyword>
<evidence type="ECO:0000256" key="6">
    <source>
        <dbReference type="ARBA" id="ARBA00023136"/>
    </source>
</evidence>
<feature type="transmembrane region" description="Helical" evidence="7">
    <location>
        <begin position="468"/>
        <end position="485"/>
    </location>
</feature>
<keyword evidence="4 7" id="KW-0812">Transmembrane</keyword>
<dbReference type="GeneID" id="42003788"/>
<evidence type="ECO:0000256" key="4">
    <source>
        <dbReference type="ARBA" id="ARBA00022692"/>
    </source>
</evidence>
<organism evidence="8 9">
    <name type="scientific">Synchytrium microbalum</name>
    <dbReference type="NCBI Taxonomy" id="1806994"/>
    <lineage>
        <taxon>Eukaryota</taxon>
        <taxon>Fungi</taxon>
        <taxon>Fungi incertae sedis</taxon>
        <taxon>Chytridiomycota</taxon>
        <taxon>Chytridiomycota incertae sedis</taxon>
        <taxon>Chytridiomycetes</taxon>
        <taxon>Synchytriales</taxon>
        <taxon>Synchytriaceae</taxon>
        <taxon>Synchytrium</taxon>
    </lineage>
</organism>
<name>A0A507C1C1_9FUNG</name>
<evidence type="ECO:0000313" key="9">
    <source>
        <dbReference type="Proteomes" id="UP000319731"/>
    </source>
</evidence>
<feature type="transmembrane region" description="Helical" evidence="7">
    <location>
        <begin position="435"/>
        <end position="456"/>
    </location>
</feature>
<dbReference type="AlphaFoldDB" id="A0A507C1C1"/>
<feature type="transmembrane region" description="Helical" evidence="7">
    <location>
        <begin position="332"/>
        <end position="353"/>
    </location>
</feature>
<evidence type="ECO:0000256" key="3">
    <source>
        <dbReference type="ARBA" id="ARBA00022475"/>
    </source>
</evidence>
<dbReference type="GO" id="GO:0005886">
    <property type="term" value="C:plasma membrane"/>
    <property type="evidence" value="ECO:0007669"/>
    <property type="project" value="UniProtKB-SubCell"/>
</dbReference>
<feature type="transmembrane region" description="Helical" evidence="7">
    <location>
        <begin position="160"/>
        <end position="184"/>
    </location>
</feature>
<dbReference type="PANTHER" id="PTHR33567:SF3">
    <property type="entry name" value="CHROMATE ION TRANSPORTER (EUROFUNG)"/>
    <property type="match status" value="1"/>
</dbReference>
<feature type="transmembrane region" description="Helical" evidence="7">
    <location>
        <begin position="491"/>
        <end position="510"/>
    </location>
</feature>
<feature type="transmembrane region" description="Helical" evidence="7">
    <location>
        <begin position="295"/>
        <end position="320"/>
    </location>
</feature>
<feature type="transmembrane region" description="Helical" evidence="7">
    <location>
        <begin position="94"/>
        <end position="119"/>
    </location>
</feature>
<dbReference type="OrthoDB" id="2160638at2759"/>
<keyword evidence="6 7" id="KW-0472">Membrane</keyword>
<dbReference type="RefSeq" id="XP_031025535.1">
    <property type="nucleotide sequence ID" value="XM_031168491.1"/>
</dbReference>
<dbReference type="STRING" id="1806994.A0A507C1C1"/>
<reference evidence="8 9" key="1">
    <citation type="journal article" date="2019" name="Sci. Rep.">
        <title>Comparative genomics of chytrid fungi reveal insights into the obligate biotrophic and pathogenic lifestyle of Synchytrium endobioticum.</title>
        <authorList>
            <person name="van de Vossenberg B.T.L.H."/>
            <person name="Warris S."/>
            <person name="Nguyen H.D.T."/>
            <person name="van Gent-Pelzer M.P.E."/>
            <person name="Joly D.L."/>
            <person name="van de Geest H.C."/>
            <person name="Bonants P.J.M."/>
            <person name="Smith D.S."/>
            <person name="Levesque C.A."/>
            <person name="van der Lee T.A.J."/>
        </authorList>
    </citation>
    <scope>NUCLEOTIDE SEQUENCE [LARGE SCALE GENOMIC DNA]</scope>
    <source>
        <strain evidence="8 9">JEL517</strain>
    </source>
</reference>
<dbReference type="InterPro" id="IPR003370">
    <property type="entry name" value="Chromate_transpt"/>
</dbReference>
<evidence type="ECO:0000256" key="7">
    <source>
        <dbReference type="SAM" id="Phobius"/>
    </source>
</evidence>
<dbReference type="GO" id="GO:0015109">
    <property type="term" value="F:chromate transmembrane transporter activity"/>
    <property type="evidence" value="ECO:0007669"/>
    <property type="project" value="InterPro"/>
</dbReference>
<dbReference type="Pfam" id="PF02417">
    <property type="entry name" value="Chromate_transp"/>
    <property type="match status" value="2"/>
</dbReference>
<evidence type="ECO:0000256" key="5">
    <source>
        <dbReference type="ARBA" id="ARBA00022989"/>
    </source>
</evidence>
<feature type="transmembrane region" description="Helical" evidence="7">
    <location>
        <begin position="131"/>
        <end position="148"/>
    </location>
</feature>
<keyword evidence="5 7" id="KW-1133">Transmembrane helix</keyword>
<keyword evidence="9" id="KW-1185">Reference proteome</keyword>
<gene>
    <name evidence="8" type="ORF">SmJEL517_g02563</name>
</gene>
<evidence type="ECO:0000256" key="1">
    <source>
        <dbReference type="ARBA" id="ARBA00004651"/>
    </source>
</evidence>
<dbReference type="PANTHER" id="PTHR33567">
    <property type="entry name" value="CHROMATE ION TRANSPORTER (EUROFUNG)"/>
    <property type="match status" value="1"/>
</dbReference>